<keyword evidence="2" id="KW-1185">Reference proteome</keyword>
<evidence type="ECO:0000313" key="1">
    <source>
        <dbReference type="EMBL" id="KAG0425196.1"/>
    </source>
</evidence>
<dbReference type="Proteomes" id="UP000805193">
    <property type="component" value="Unassembled WGS sequence"/>
</dbReference>
<organism evidence="1 2">
    <name type="scientific">Ixodes persulcatus</name>
    <name type="common">Taiga tick</name>
    <dbReference type="NCBI Taxonomy" id="34615"/>
    <lineage>
        <taxon>Eukaryota</taxon>
        <taxon>Metazoa</taxon>
        <taxon>Ecdysozoa</taxon>
        <taxon>Arthropoda</taxon>
        <taxon>Chelicerata</taxon>
        <taxon>Arachnida</taxon>
        <taxon>Acari</taxon>
        <taxon>Parasitiformes</taxon>
        <taxon>Ixodida</taxon>
        <taxon>Ixodoidea</taxon>
        <taxon>Ixodidae</taxon>
        <taxon>Ixodinae</taxon>
        <taxon>Ixodes</taxon>
    </lineage>
</organism>
<evidence type="ECO:0000313" key="2">
    <source>
        <dbReference type="Proteomes" id="UP000805193"/>
    </source>
</evidence>
<proteinExistence type="predicted"/>
<sequence length="751" mass="83377">MRVCSEHFDYDRDYRRLPSVLRDAGQTMKNVYLKPDAVPSLRLPPTAKRLSPAKDPAVPTSKRRRTENDEPVEVACFEGSTPREHSCHCRHRPATRDTAVQADLHENLGPARTPRPPGTKDSSARTTHRLTAADAGGQGLGPCTQWNSYAKGITTHWVQTEDLETPDSSSTTAGSNSTTTAAAFASTTTTSAVPPRRPGPARAMSPVLSDSDEEEEKEEDDDDDDCDDDPLWEPPTKGGFVESAATVSGEPDYKERKFLVFESSLRQLFAVCQTCYSPCSVSLSTIGTLLTVHTSCPAGHKNRWDSQPYINGRPLGNLLITSFVLFTGASPTITLRLLRLMNIVAISMKTYTNYQRAILIPAVEQVWEEEQEKLLGELRDQPLDLAGDGRCDSPGYSAKYLTYSLHAPHVNKIVHFEQVQVGECEAVPNSGSMEKEGLIRSLAFAREKELTVRSLATDRHRSIAKHMREKEPAITHFFDVWHVSKSVKKSLNAASKSHDCGSLVGWAQPAVNHLYWCATASRGNPDLLVGAWSSMSRHVVDVHGDHPGMYTKCLHEPIEDGEWLVPDTPAHARFVDVVSSKSLLKDLRQLSPDTQTYGLESFHSVLNRFAPKWAAFHTKGMLARTRVAALHWNENSEREQATTKAGERQWAVKSPKARKGHHTVCPQKTKATYGILEEFYSVVFLIDYVEKLVGRAVAICEDIGPLREVFKLDARTPRLPNLNRSCDRPPKEDLVAARISRFGKKAPNATE</sequence>
<dbReference type="EMBL" id="JABSTQ010009877">
    <property type="protein sequence ID" value="KAG0425196.1"/>
    <property type="molecule type" value="Genomic_DNA"/>
</dbReference>
<gene>
    <name evidence="1" type="ORF">HPB47_027619</name>
</gene>
<protein>
    <submittedName>
        <fullName evidence="1">Uncharacterized protein</fullName>
    </submittedName>
</protein>
<reference evidence="1 2" key="1">
    <citation type="journal article" date="2020" name="Cell">
        <title>Large-Scale Comparative Analyses of Tick Genomes Elucidate Their Genetic Diversity and Vector Capacities.</title>
        <authorList>
            <consortium name="Tick Genome and Microbiome Consortium (TIGMIC)"/>
            <person name="Jia N."/>
            <person name="Wang J."/>
            <person name="Shi W."/>
            <person name="Du L."/>
            <person name="Sun Y."/>
            <person name="Zhan W."/>
            <person name="Jiang J.F."/>
            <person name="Wang Q."/>
            <person name="Zhang B."/>
            <person name="Ji P."/>
            <person name="Bell-Sakyi L."/>
            <person name="Cui X.M."/>
            <person name="Yuan T.T."/>
            <person name="Jiang B.G."/>
            <person name="Yang W.F."/>
            <person name="Lam T.T."/>
            <person name="Chang Q.C."/>
            <person name="Ding S.J."/>
            <person name="Wang X.J."/>
            <person name="Zhu J.G."/>
            <person name="Ruan X.D."/>
            <person name="Zhao L."/>
            <person name="Wei J.T."/>
            <person name="Ye R.Z."/>
            <person name="Que T.C."/>
            <person name="Du C.H."/>
            <person name="Zhou Y.H."/>
            <person name="Cheng J.X."/>
            <person name="Dai P.F."/>
            <person name="Guo W.B."/>
            <person name="Han X.H."/>
            <person name="Huang E.J."/>
            <person name="Li L.F."/>
            <person name="Wei W."/>
            <person name="Gao Y.C."/>
            <person name="Liu J.Z."/>
            <person name="Shao H.Z."/>
            <person name="Wang X."/>
            <person name="Wang C.C."/>
            <person name="Yang T.C."/>
            <person name="Huo Q.B."/>
            <person name="Li W."/>
            <person name="Chen H.Y."/>
            <person name="Chen S.E."/>
            <person name="Zhou L.G."/>
            <person name="Ni X.B."/>
            <person name="Tian J.H."/>
            <person name="Sheng Y."/>
            <person name="Liu T."/>
            <person name="Pan Y.S."/>
            <person name="Xia L.Y."/>
            <person name="Li J."/>
            <person name="Zhao F."/>
            <person name="Cao W.C."/>
        </authorList>
    </citation>
    <scope>NUCLEOTIDE SEQUENCE [LARGE SCALE GENOMIC DNA]</scope>
    <source>
        <strain evidence="1">Iper-2018</strain>
    </source>
</reference>
<accession>A0AC60PVP1</accession>
<name>A0AC60PVP1_IXOPE</name>
<comment type="caution">
    <text evidence="1">The sequence shown here is derived from an EMBL/GenBank/DDBJ whole genome shotgun (WGS) entry which is preliminary data.</text>
</comment>